<dbReference type="AlphaFoldDB" id="A0A517XUN1"/>
<dbReference type="EMBL" id="CP036273">
    <property type="protein sequence ID" value="QDU21211.1"/>
    <property type="molecule type" value="Genomic_DNA"/>
</dbReference>
<dbReference type="InterPro" id="IPR017850">
    <property type="entry name" value="Alkaline_phosphatase_core_sf"/>
</dbReference>
<sequence>MNPKFFCGSAAHRLNRRGFLGAAAAAGVAADMTGLSVLGSPALAADLRRTNKRVILLWLAGGASQLETFDPKPGATTGGPFRAIQTDVPGTQISELMPKMATRMKDVCLVRGLNTRNGDHGSGAKLMMRGRRDEANLRYPDLGAVVAREMGRPDSQVPDYVTFYTQTEGRGMAPGDSGFLGARYAPMELTTNNTPEFIRRLDSISETDHRERAELRDMLGRDFVRGRTSDTLGSHAEAYGRVRGIMGSERLFDVSQESQATRDKYGPTQFGQQALIARRLVEAGVPFVRVARAWWDSHGQNFETHQEMVPELDHVMATLIDDLKERGLRDDVMVITLAEFGRTPGINASLGRDHFAAAWSMTMTGANAKGGAVWGRTDPRGNTVTHEEVNAANLFATIYAALGINPHKNYYVGSRPIPLVDPGADPIAALIK</sequence>
<dbReference type="KEGG" id="uli:ETAA1_31760"/>
<dbReference type="PANTHER" id="PTHR43737:SF1">
    <property type="entry name" value="DUF1501 DOMAIN-CONTAINING PROTEIN"/>
    <property type="match status" value="1"/>
</dbReference>
<organism evidence="1 2">
    <name type="scientific">Urbifossiella limnaea</name>
    <dbReference type="NCBI Taxonomy" id="2528023"/>
    <lineage>
        <taxon>Bacteria</taxon>
        <taxon>Pseudomonadati</taxon>
        <taxon>Planctomycetota</taxon>
        <taxon>Planctomycetia</taxon>
        <taxon>Gemmatales</taxon>
        <taxon>Gemmataceae</taxon>
        <taxon>Urbifossiella</taxon>
    </lineage>
</organism>
<dbReference type="Pfam" id="PF07394">
    <property type="entry name" value="DUF1501"/>
    <property type="match status" value="1"/>
</dbReference>
<dbReference type="SUPFAM" id="SSF53649">
    <property type="entry name" value="Alkaline phosphatase-like"/>
    <property type="match status" value="1"/>
</dbReference>
<dbReference type="Gene3D" id="3.40.720.10">
    <property type="entry name" value="Alkaline Phosphatase, subunit A"/>
    <property type="match status" value="1"/>
</dbReference>
<dbReference type="InterPro" id="IPR019546">
    <property type="entry name" value="TAT_signal_bac_arc"/>
</dbReference>
<dbReference type="OrthoDB" id="127333at2"/>
<name>A0A517XUN1_9BACT</name>
<gene>
    <name evidence="1" type="ORF">ETAA1_31760</name>
</gene>
<reference evidence="1 2" key="1">
    <citation type="submission" date="2019-02" db="EMBL/GenBank/DDBJ databases">
        <title>Deep-cultivation of Planctomycetes and their phenomic and genomic characterization uncovers novel biology.</title>
        <authorList>
            <person name="Wiegand S."/>
            <person name="Jogler M."/>
            <person name="Boedeker C."/>
            <person name="Pinto D."/>
            <person name="Vollmers J."/>
            <person name="Rivas-Marin E."/>
            <person name="Kohn T."/>
            <person name="Peeters S.H."/>
            <person name="Heuer A."/>
            <person name="Rast P."/>
            <person name="Oberbeckmann S."/>
            <person name="Bunk B."/>
            <person name="Jeske O."/>
            <person name="Meyerdierks A."/>
            <person name="Storesund J.E."/>
            <person name="Kallscheuer N."/>
            <person name="Luecker S."/>
            <person name="Lage O.M."/>
            <person name="Pohl T."/>
            <person name="Merkel B.J."/>
            <person name="Hornburger P."/>
            <person name="Mueller R.-W."/>
            <person name="Bruemmer F."/>
            <person name="Labrenz M."/>
            <person name="Spormann A.M."/>
            <person name="Op den Camp H."/>
            <person name="Overmann J."/>
            <person name="Amann R."/>
            <person name="Jetten M.S.M."/>
            <person name="Mascher T."/>
            <person name="Medema M.H."/>
            <person name="Devos D.P."/>
            <person name="Kaster A.-K."/>
            <person name="Ovreas L."/>
            <person name="Rohde M."/>
            <person name="Galperin M.Y."/>
            <person name="Jogler C."/>
        </authorList>
    </citation>
    <scope>NUCLEOTIDE SEQUENCE [LARGE SCALE GENOMIC DNA]</scope>
    <source>
        <strain evidence="1 2">ETA_A1</strain>
    </source>
</reference>
<dbReference type="RefSeq" id="WP_145239997.1">
    <property type="nucleotide sequence ID" value="NZ_CP036273.1"/>
</dbReference>
<evidence type="ECO:0008006" key="3">
    <source>
        <dbReference type="Google" id="ProtNLM"/>
    </source>
</evidence>
<accession>A0A517XUN1</accession>
<protein>
    <recommendedName>
        <fullName evidence="3">DUF1501 domain-containing protein</fullName>
    </recommendedName>
</protein>
<evidence type="ECO:0000313" key="2">
    <source>
        <dbReference type="Proteomes" id="UP000319576"/>
    </source>
</evidence>
<proteinExistence type="predicted"/>
<evidence type="ECO:0000313" key="1">
    <source>
        <dbReference type="EMBL" id="QDU21211.1"/>
    </source>
</evidence>
<dbReference type="Proteomes" id="UP000319576">
    <property type="component" value="Chromosome"/>
</dbReference>
<keyword evidence="2" id="KW-1185">Reference proteome</keyword>
<dbReference type="InterPro" id="IPR010869">
    <property type="entry name" value="DUF1501"/>
</dbReference>
<dbReference type="PANTHER" id="PTHR43737">
    <property type="entry name" value="BLL7424 PROTEIN"/>
    <property type="match status" value="1"/>
</dbReference>
<dbReference type="InterPro" id="IPR006311">
    <property type="entry name" value="TAT_signal"/>
</dbReference>
<dbReference type="PROSITE" id="PS51318">
    <property type="entry name" value="TAT"/>
    <property type="match status" value="1"/>
</dbReference>
<dbReference type="NCBIfam" id="TIGR01409">
    <property type="entry name" value="TAT_signal_seq"/>
    <property type="match status" value="1"/>
</dbReference>